<evidence type="ECO:0000313" key="7">
    <source>
        <dbReference type="EMBL" id="KAL3280095.1"/>
    </source>
</evidence>
<evidence type="ECO:0000256" key="1">
    <source>
        <dbReference type="ARBA" id="ARBA00022598"/>
    </source>
</evidence>
<dbReference type="Pfam" id="PF19303">
    <property type="entry name" value="Anticodon_3"/>
    <property type="match status" value="1"/>
</dbReference>
<dbReference type="InterPro" id="IPR009080">
    <property type="entry name" value="tRNAsynth_Ia_anticodon-bd"/>
</dbReference>
<feature type="domain" description="WHEP-TRS" evidence="6">
    <location>
        <begin position="133"/>
        <end position="189"/>
    </location>
</feature>
<evidence type="ECO:0000256" key="5">
    <source>
        <dbReference type="ARBA" id="ARBA00023146"/>
    </source>
</evidence>
<dbReference type="InterPro" id="IPR041872">
    <property type="entry name" value="Anticodon_Met"/>
</dbReference>
<protein>
    <recommendedName>
        <fullName evidence="6">WHEP-TRS domain-containing protein</fullName>
    </recommendedName>
</protein>
<dbReference type="PROSITE" id="PS51185">
    <property type="entry name" value="WHEP_TRS_2"/>
    <property type="match status" value="2"/>
</dbReference>
<dbReference type="GO" id="GO:0005524">
    <property type="term" value="F:ATP binding"/>
    <property type="evidence" value="ECO:0007669"/>
    <property type="project" value="UniProtKB-KW"/>
</dbReference>
<dbReference type="InterPro" id="IPR000738">
    <property type="entry name" value="WHEP-TRS_dom"/>
</dbReference>
<keyword evidence="3" id="KW-0067">ATP-binding</keyword>
<dbReference type="EMBL" id="JABFTP020000124">
    <property type="protein sequence ID" value="KAL3280095.1"/>
    <property type="molecule type" value="Genomic_DNA"/>
</dbReference>
<dbReference type="Proteomes" id="UP001516400">
    <property type="component" value="Unassembled WGS sequence"/>
</dbReference>
<dbReference type="AlphaFoldDB" id="A0ABD2NNB7"/>
<dbReference type="SMART" id="SM00991">
    <property type="entry name" value="WHEP-TRS"/>
    <property type="match status" value="2"/>
</dbReference>
<accession>A0ABD2NNB7</accession>
<dbReference type="FunFam" id="1.10.287.10:FF:000014">
    <property type="entry name" value="Methionyl-tRNA synthetase"/>
    <property type="match status" value="1"/>
</dbReference>
<dbReference type="SUPFAM" id="SSF47060">
    <property type="entry name" value="S15/NS1 RNA-binding domain"/>
    <property type="match status" value="2"/>
</dbReference>
<feature type="domain" description="WHEP-TRS" evidence="6">
    <location>
        <begin position="76"/>
        <end position="132"/>
    </location>
</feature>
<evidence type="ECO:0000256" key="2">
    <source>
        <dbReference type="ARBA" id="ARBA00022741"/>
    </source>
</evidence>
<evidence type="ECO:0000313" key="8">
    <source>
        <dbReference type="Proteomes" id="UP001516400"/>
    </source>
</evidence>
<dbReference type="Gene3D" id="1.10.730.10">
    <property type="entry name" value="Isoleucyl-tRNA Synthetase, Domain 1"/>
    <property type="match status" value="1"/>
</dbReference>
<keyword evidence="1" id="KW-0436">Ligase</keyword>
<evidence type="ECO:0000259" key="6">
    <source>
        <dbReference type="PROSITE" id="PS51185"/>
    </source>
</evidence>
<dbReference type="CDD" id="cd00939">
    <property type="entry name" value="MetRS_RNA"/>
    <property type="match status" value="1"/>
</dbReference>
<name>A0ABD2NNB7_9CUCU</name>
<keyword evidence="8" id="KW-1185">Reference proteome</keyword>
<keyword evidence="4" id="KW-0648">Protein biosynthesis</keyword>
<dbReference type="PANTHER" id="PTHR45765">
    <property type="entry name" value="METHIONINE--TRNA LIGASE"/>
    <property type="match status" value="1"/>
</dbReference>
<dbReference type="GO" id="GO:0004812">
    <property type="term" value="F:aminoacyl-tRNA ligase activity"/>
    <property type="evidence" value="ECO:0007669"/>
    <property type="project" value="UniProtKB-KW"/>
</dbReference>
<dbReference type="PANTHER" id="PTHR45765:SF1">
    <property type="entry name" value="METHIONINE--TRNA LIGASE, CYTOPLASMIC"/>
    <property type="match status" value="1"/>
</dbReference>
<evidence type="ECO:0000256" key="4">
    <source>
        <dbReference type="ARBA" id="ARBA00022917"/>
    </source>
</evidence>
<gene>
    <name evidence="7" type="ORF">HHI36_017601</name>
</gene>
<keyword evidence="5" id="KW-0030">Aminoacyl-tRNA synthetase</keyword>
<dbReference type="SUPFAM" id="SSF47323">
    <property type="entry name" value="Anticodon-binding domain of a subclass of class I aminoacyl-tRNA synthetases"/>
    <property type="match status" value="1"/>
</dbReference>
<keyword evidence="2" id="KW-0547">Nucleotide-binding</keyword>
<dbReference type="Pfam" id="PF00458">
    <property type="entry name" value="WHEP-TRS"/>
    <property type="match status" value="2"/>
</dbReference>
<organism evidence="7 8">
    <name type="scientific">Cryptolaemus montrouzieri</name>
    <dbReference type="NCBI Taxonomy" id="559131"/>
    <lineage>
        <taxon>Eukaryota</taxon>
        <taxon>Metazoa</taxon>
        <taxon>Ecdysozoa</taxon>
        <taxon>Arthropoda</taxon>
        <taxon>Hexapoda</taxon>
        <taxon>Insecta</taxon>
        <taxon>Pterygota</taxon>
        <taxon>Neoptera</taxon>
        <taxon>Endopterygota</taxon>
        <taxon>Coleoptera</taxon>
        <taxon>Polyphaga</taxon>
        <taxon>Cucujiformia</taxon>
        <taxon>Coccinelloidea</taxon>
        <taxon>Coccinellidae</taxon>
        <taxon>Scymninae</taxon>
        <taxon>Scymnini</taxon>
        <taxon>Cryptolaemus</taxon>
    </lineage>
</organism>
<dbReference type="GO" id="GO:0006412">
    <property type="term" value="P:translation"/>
    <property type="evidence" value="ECO:0007669"/>
    <property type="project" value="UniProtKB-KW"/>
</dbReference>
<dbReference type="InterPro" id="IPR023458">
    <property type="entry name" value="Met-tRNA_ligase_1"/>
</dbReference>
<proteinExistence type="predicted"/>
<dbReference type="Gene3D" id="1.10.287.10">
    <property type="entry name" value="S15/NS1, RNA-binding"/>
    <property type="match status" value="2"/>
</dbReference>
<evidence type="ECO:0000256" key="3">
    <source>
        <dbReference type="ARBA" id="ARBA00022840"/>
    </source>
</evidence>
<reference evidence="7 8" key="1">
    <citation type="journal article" date="2021" name="BMC Biol.">
        <title>Horizontally acquired antibacterial genes associated with adaptive radiation of ladybird beetles.</title>
        <authorList>
            <person name="Li H.S."/>
            <person name="Tang X.F."/>
            <person name="Huang Y.H."/>
            <person name="Xu Z.Y."/>
            <person name="Chen M.L."/>
            <person name="Du X.Y."/>
            <person name="Qiu B.Y."/>
            <person name="Chen P.T."/>
            <person name="Zhang W."/>
            <person name="Slipinski A."/>
            <person name="Escalona H.E."/>
            <person name="Waterhouse R.M."/>
            <person name="Zwick A."/>
            <person name="Pang H."/>
        </authorList>
    </citation>
    <scope>NUCLEOTIDE SEQUENCE [LARGE SCALE GENOMIC DNA]</scope>
    <source>
        <strain evidence="7">SYSU2018</strain>
    </source>
</reference>
<comment type="caution">
    <text evidence="7">The sequence shown here is derived from an EMBL/GenBank/DDBJ whole genome shotgun (WGS) entry which is preliminary data.</text>
</comment>
<dbReference type="InterPro" id="IPR009068">
    <property type="entry name" value="uS15_NS1_RNA-bd_sf"/>
</dbReference>
<sequence length="193" mass="21449">MVLNEEDYTLLALCNRELNGYMGALEKAKLRDGIRHIQAIPKHGNQYMKSNQPWALLKGSDSYRNSKLVDNNINGDAASIQKLVDEQALLVRKLKEGGKEKAVWQPEVTKLLALKAKLQEVTKKEASSVPIENVKVLEEEIAKQGLLVRKLKEGCAEKSTWQPEVDKLLALKNKLASITGVPVAQPKGKKGKK</sequence>